<dbReference type="InterPro" id="IPR058627">
    <property type="entry name" value="MdtA-like_C"/>
</dbReference>
<sequence>MAVLEGPQGKFVYVAGKDKDGKDIAVPRPVIVGDWSRSDGTNVWLIESGLAAGDRVIVDGLARIMMPNSPVRITEPAAAALPGQPPAAAAPAADTASR</sequence>
<feature type="region of interest" description="Disordered" evidence="1">
    <location>
        <begin position="77"/>
        <end position="98"/>
    </location>
</feature>
<reference evidence="3 4" key="1">
    <citation type="submission" date="2014-02" db="EMBL/GenBank/DDBJ databases">
        <title>Expanding our view of genomic diversity in Candidatus Accumulibacter clades.</title>
        <authorList>
            <person name="Skennerton C.T."/>
            <person name="Barr J.J."/>
            <person name="Slater F.R."/>
            <person name="Bond P.L."/>
            <person name="Tyson G.W."/>
        </authorList>
    </citation>
    <scope>NUCLEOTIDE SEQUENCE [LARGE SCALE GENOMIC DNA]</scope>
    <source>
        <strain evidence="4">BA-91</strain>
    </source>
</reference>
<accession>A0A080LRZ4</accession>
<protein>
    <submittedName>
        <fullName evidence="3">Efflux pump periplasmic linker BepD</fullName>
    </submittedName>
</protein>
<dbReference type="Proteomes" id="UP000020077">
    <property type="component" value="Unassembled WGS sequence"/>
</dbReference>
<dbReference type="EMBL" id="JDVG02000604">
    <property type="protein sequence ID" value="KFB71046.1"/>
    <property type="molecule type" value="Genomic_DNA"/>
</dbReference>
<evidence type="ECO:0000313" key="3">
    <source>
        <dbReference type="EMBL" id="KFB71046.1"/>
    </source>
</evidence>
<dbReference type="Gene3D" id="2.40.420.20">
    <property type="match status" value="1"/>
</dbReference>
<evidence type="ECO:0000313" key="4">
    <source>
        <dbReference type="Proteomes" id="UP000020077"/>
    </source>
</evidence>
<organism evidence="3 4">
    <name type="scientific">Candidatus Accumulibacter phosphatis</name>
    <dbReference type="NCBI Taxonomy" id="327160"/>
    <lineage>
        <taxon>Bacteria</taxon>
        <taxon>Pseudomonadati</taxon>
        <taxon>Pseudomonadota</taxon>
        <taxon>Betaproteobacteria</taxon>
        <taxon>Candidatus Accumulibacter</taxon>
    </lineage>
</organism>
<evidence type="ECO:0000259" key="2">
    <source>
        <dbReference type="Pfam" id="PF25967"/>
    </source>
</evidence>
<proteinExistence type="predicted"/>
<name>A0A080LRZ4_9PROT</name>
<feature type="domain" description="Multidrug resistance protein MdtA-like C-terminal permuted SH3" evidence="2">
    <location>
        <begin position="41"/>
        <end position="63"/>
    </location>
</feature>
<dbReference type="AlphaFoldDB" id="A0A080LRZ4"/>
<evidence type="ECO:0000256" key="1">
    <source>
        <dbReference type="SAM" id="MobiDB-lite"/>
    </source>
</evidence>
<gene>
    <name evidence="3" type="primary">bepD</name>
    <name evidence="3" type="ORF">AW09_003846</name>
</gene>
<comment type="caution">
    <text evidence="3">The sequence shown here is derived from an EMBL/GenBank/DDBJ whole genome shotgun (WGS) entry which is preliminary data.</text>
</comment>
<dbReference type="Pfam" id="PF25967">
    <property type="entry name" value="RND-MFP_C"/>
    <property type="match status" value="1"/>
</dbReference>